<evidence type="ECO:0000259" key="9">
    <source>
        <dbReference type="Pfam" id="PF02714"/>
    </source>
</evidence>
<comment type="subcellular location">
    <subcellularLocation>
        <location evidence="1">Membrane</location>
        <topology evidence="1">Multi-pass membrane protein</topology>
    </subcellularLocation>
</comment>
<dbReference type="PANTHER" id="PTHR13018">
    <property type="entry name" value="PROBABLE MEMBRANE PROTEIN DUF221-RELATED"/>
    <property type="match status" value="1"/>
</dbReference>
<comment type="caution">
    <text evidence="12">The sequence shown here is derived from an EMBL/GenBank/DDBJ whole genome shotgun (WGS) entry which is preliminary data.</text>
</comment>
<protein>
    <recommendedName>
        <fullName evidence="14">DUF221-domain-containing protein</fullName>
    </recommendedName>
</protein>
<dbReference type="InterPro" id="IPR032880">
    <property type="entry name" value="CSC1/OSCA1-like_N"/>
</dbReference>
<feature type="transmembrane region" description="Helical" evidence="8">
    <location>
        <begin position="551"/>
        <end position="577"/>
    </location>
</feature>
<evidence type="ECO:0000256" key="1">
    <source>
        <dbReference type="ARBA" id="ARBA00004141"/>
    </source>
</evidence>
<feature type="domain" description="CSC1/OSCA1-like cytosolic" evidence="11">
    <location>
        <begin position="289"/>
        <end position="446"/>
    </location>
</feature>
<feature type="transmembrane region" description="Helical" evidence="8">
    <location>
        <begin position="91"/>
        <end position="114"/>
    </location>
</feature>
<dbReference type="GO" id="GO:0005886">
    <property type="term" value="C:plasma membrane"/>
    <property type="evidence" value="ECO:0007669"/>
    <property type="project" value="TreeGrafter"/>
</dbReference>
<dbReference type="Pfam" id="PF02714">
    <property type="entry name" value="RSN1_7TM"/>
    <property type="match status" value="1"/>
</dbReference>
<feature type="transmembrane region" description="Helical" evidence="8">
    <location>
        <begin position="597"/>
        <end position="626"/>
    </location>
</feature>
<keyword evidence="13" id="KW-1185">Reference proteome</keyword>
<dbReference type="GO" id="GO:0005227">
    <property type="term" value="F:calcium-activated cation channel activity"/>
    <property type="evidence" value="ECO:0007669"/>
    <property type="project" value="InterPro"/>
</dbReference>
<evidence type="ECO:0000256" key="6">
    <source>
        <dbReference type="ARBA" id="ARBA00023136"/>
    </source>
</evidence>
<feature type="transmembrane region" description="Helical" evidence="8">
    <location>
        <begin position="146"/>
        <end position="165"/>
    </location>
</feature>
<dbReference type="PANTHER" id="PTHR13018:SF5">
    <property type="entry name" value="RE44586P"/>
    <property type="match status" value="1"/>
</dbReference>
<name>A0AAW1QEH2_9CHLO</name>
<dbReference type="InterPro" id="IPR027815">
    <property type="entry name" value="CSC1/OSCA1-like_cyt"/>
</dbReference>
<feature type="compositionally biased region" description="Basic residues" evidence="7">
    <location>
        <begin position="217"/>
        <end position="227"/>
    </location>
</feature>
<feature type="domain" description="CSC1/OSCA1-like 7TM region" evidence="9">
    <location>
        <begin position="457"/>
        <end position="727"/>
    </location>
</feature>
<accession>A0AAW1QEH2</accession>
<evidence type="ECO:0000256" key="7">
    <source>
        <dbReference type="SAM" id="MobiDB-lite"/>
    </source>
</evidence>
<proteinExistence type="inferred from homology"/>
<feature type="transmembrane region" description="Helical" evidence="8">
    <location>
        <begin position="708"/>
        <end position="727"/>
    </location>
</feature>
<evidence type="ECO:0000256" key="8">
    <source>
        <dbReference type="SAM" id="Phobius"/>
    </source>
</evidence>
<dbReference type="Pfam" id="PF13967">
    <property type="entry name" value="RSN1_TM"/>
    <property type="match status" value="1"/>
</dbReference>
<evidence type="ECO:0000256" key="5">
    <source>
        <dbReference type="ARBA" id="ARBA00022989"/>
    </source>
</evidence>
<dbReference type="Pfam" id="PF14703">
    <property type="entry name" value="PHM7_cyt"/>
    <property type="match status" value="1"/>
</dbReference>
<evidence type="ECO:0000256" key="2">
    <source>
        <dbReference type="ARBA" id="ARBA00007779"/>
    </source>
</evidence>
<dbReference type="InterPro" id="IPR003864">
    <property type="entry name" value="CSC1/OSCA1-like_7TM"/>
</dbReference>
<evidence type="ECO:0000259" key="11">
    <source>
        <dbReference type="Pfam" id="PF14703"/>
    </source>
</evidence>
<organism evidence="12 13">
    <name type="scientific">[Myrmecia] bisecta</name>
    <dbReference type="NCBI Taxonomy" id="41462"/>
    <lineage>
        <taxon>Eukaryota</taxon>
        <taxon>Viridiplantae</taxon>
        <taxon>Chlorophyta</taxon>
        <taxon>core chlorophytes</taxon>
        <taxon>Trebouxiophyceae</taxon>
        <taxon>Trebouxiales</taxon>
        <taxon>Trebouxiaceae</taxon>
        <taxon>Myrmecia</taxon>
    </lineage>
</organism>
<keyword evidence="4 8" id="KW-0812">Transmembrane</keyword>
<feature type="transmembrane region" description="Helical" evidence="8">
    <location>
        <begin position="6"/>
        <end position="29"/>
    </location>
</feature>
<reference evidence="12 13" key="1">
    <citation type="journal article" date="2024" name="Nat. Commun.">
        <title>Phylogenomics reveals the evolutionary origins of lichenization in chlorophyte algae.</title>
        <authorList>
            <person name="Puginier C."/>
            <person name="Libourel C."/>
            <person name="Otte J."/>
            <person name="Skaloud P."/>
            <person name="Haon M."/>
            <person name="Grisel S."/>
            <person name="Petersen M."/>
            <person name="Berrin J.G."/>
            <person name="Delaux P.M."/>
            <person name="Dal Grande F."/>
            <person name="Keller J."/>
        </authorList>
    </citation>
    <scope>NUCLEOTIDE SEQUENCE [LARGE SCALE GENOMIC DNA]</scope>
    <source>
        <strain evidence="12 13">SAG 2043</strain>
    </source>
</reference>
<feature type="transmembrane region" description="Helical" evidence="8">
    <location>
        <begin position="647"/>
        <end position="671"/>
    </location>
</feature>
<dbReference type="EMBL" id="JALJOR010000003">
    <property type="protein sequence ID" value="KAK9819826.1"/>
    <property type="molecule type" value="Genomic_DNA"/>
</dbReference>
<sequence>MATDGKAFGIAIAIDFVICLCILLAFNFIRKLFEKYYAPKSFAEGNTLKHVKLSFFGWIGPTWSYSHEEVVKAAGMDAAMYLRVLRFGIELFALITFWCCAVVLPVNLALGTFVDESTQAGSSSSYTFTNLDKTSISNIQPSSKALWTHAVSAYVVTFIVFYLLWKYNKEAVMMRIDYLNTLKKGAESHTVLVNDIPGIYKGAEKIAALARGAAKKGTAKMSKRTRQDRRTDDSAADPSDFPAGGDSDLEVGERLPVKGMVNEEEPLLPAFDATVKAERMLNAGFSEHDMVEQEFKEQFPNEVAEVAMVVDQSALDKLVSAYDRAKAKLENVLDGYQYKLAHDKKIKKRQTVRVIGARYGKWGLDNYGKTPKKVDALKFYPARLRALLPQIKEAQAKASEQALPSAFVTFKDRHTQVVASTSMIHHDRRYWSTEAAPAPKDTIYANLGMRGYQRQLRFFISWAIFFTIASFYLIPVAAIQAVLEIERLSKIVPFKQLVSVSFVRSILTAVLPGLALTIFMALLPIILSAVNRKVEKMPSETAVDFGVVRKFFAFQVITTFLGSLLAGSFFTQFSQYFDNLSGLVNTMGSAAPQTATFFMTFILVQAFITQPISLLRIVGLVLYWLRLKFATTDRQKQRVWQDQETKYGTLVAGNTIALLLGLVFCIIQPLITPITLIYFLVTSLIWKYQMVYVYVPTRQSGGKLWAQVFQHVITALVIFQIIMIGLLGIKKSGAAGICVVLPILTVIFTIVNRKLFIQPQVILSMRGAADSDKRDASMANQGEHEDFESYTSPAFKDHTDEVEALLGETASVDRKLKALGLGNKQGRDPAGSIESRAWWLVP</sequence>
<dbReference type="AlphaFoldDB" id="A0AAW1QEH2"/>
<feature type="domain" description="CSC1/OSCA1-like N-terminal transmembrane" evidence="10">
    <location>
        <begin position="8"/>
        <end position="166"/>
    </location>
</feature>
<keyword evidence="3" id="KW-0813">Transport</keyword>
<evidence type="ECO:0000256" key="4">
    <source>
        <dbReference type="ARBA" id="ARBA00022692"/>
    </source>
</evidence>
<feature type="transmembrane region" description="Helical" evidence="8">
    <location>
        <begin position="677"/>
        <end position="696"/>
    </location>
</feature>
<dbReference type="Proteomes" id="UP001489004">
    <property type="component" value="Unassembled WGS sequence"/>
</dbReference>
<evidence type="ECO:0000259" key="10">
    <source>
        <dbReference type="Pfam" id="PF13967"/>
    </source>
</evidence>
<evidence type="ECO:0000313" key="13">
    <source>
        <dbReference type="Proteomes" id="UP001489004"/>
    </source>
</evidence>
<dbReference type="InterPro" id="IPR045122">
    <property type="entry name" value="Csc1-like"/>
</dbReference>
<gene>
    <name evidence="12" type="ORF">WJX72_002804</name>
</gene>
<evidence type="ECO:0000256" key="3">
    <source>
        <dbReference type="ARBA" id="ARBA00022448"/>
    </source>
</evidence>
<evidence type="ECO:0000313" key="12">
    <source>
        <dbReference type="EMBL" id="KAK9819826.1"/>
    </source>
</evidence>
<feature type="transmembrane region" description="Helical" evidence="8">
    <location>
        <begin position="733"/>
        <end position="751"/>
    </location>
</feature>
<evidence type="ECO:0008006" key="14">
    <source>
        <dbReference type="Google" id="ProtNLM"/>
    </source>
</evidence>
<feature type="transmembrane region" description="Helical" evidence="8">
    <location>
        <begin position="459"/>
        <end position="482"/>
    </location>
</feature>
<keyword evidence="6 8" id="KW-0472">Membrane</keyword>
<feature type="transmembrane region" description="Helical" evidence="8">
    <location>
        <begin position="502"/>
        <end position="530"/>
    </location>
</feature>
<keyword evidence="5 8" id="KW-1133">Transmembrane helix</keyword>
<feature type="region of interest" description="Disordered" evidence="7">
    <location>
        <begin position="217"/>
        <end position="251"/>
    </location>
</feature>
<comment type="similarity">
    <text evidence="2">Belongs to the CSC1 (TC 1.A.17) family.</text>
</comment>